<feature type="domain" description="HTTM-like" evidence="6">
    <location>
        <begin position="16"/>
        <end position="277"/>
    </location>
</feature>
<evidence type="ECO:0000313" key="7">
    <source>
        <dbReference type="EMBL" id="ASD64986.1"/>
    </source>
</evidence>
<evidence type="ECO:0000256" key="5">
    <source>
        <dbReference type="SAM" id="Phobius"/>
    </source>
</evidence>
<evidence type="ECO:0000313" key="8">
    <source>
        <dbReference type="Proteomes" id="UP000197003"/>
    </source>
</evidence>
<name>A0A1Z3NC14_BDEBC</name>
<dbReference type="AlphaFoldDB" id="A0A1Z3NC14"/>
<proteinExistence type="predicted"/>
<dbReference type="EMBL" id="CP020946">
    <property type="protein sequence ID" value="ASD64986.1"/>
    <property type="molecule type" value="Genomic_DNA"/>
</dbReference>
<keyword evidence="2 5" id="KW-0812">Transmembrane</keyword>
<dbReference type="RefSeq" id="WP_088566407.1">
    <property type="nucleotide sequence ID" value="NZ_CP020946.1"/>
</dbReference>
<feature type="transmembrane region" description="Helical" evidence="5">
    <location>
        <begin position="241"/>
        <end position="273"/>
    </location>
</feature>
<organism evidence="7 8">
    <name type="scientific">Bdellovibrio bacteriovorus</name>
    <dbReference type="NCBI Taxonomy" id="959"/>
    <lineage>
        <taxon>Bacteria</taxon>
        <taxon>Pseudomonadati</taxon>
        <taxon>Bdellovibrionota</taxon>
        <taxon>Bdellovibrionia</taxon>
        <taxon>Bdellovibrionales</taxon>
        <taxon>Pseudobdellovibrionaceae</taxon>
        <taxon>Bdellovibrio</taxon>
    </lineage>
</organism>
<dbReference type="InterPro" id="IPR052964">
    <property type="entry name" value="Sporulation_signal_mat"/>
</dbReference>
<dbReference type="SMART" id="SM00752">
    <property type="entry name" value="HTTM"/>
    <property type="match status" value="1"/>
</dbReference>
<protein>
    <recommendedName>
        <fullName evidence="6">HTTM-like domain-containing protein</fullName>
    </recommendedName>
</protein>
<evidence type="ECO:0000256" key="4">
    <source>
        <dbReference type="ARBA" id="ARBA00023136"/>
    </source>
</evidence>
<dbReference type="InterPro" id="IPR011020">
    <property type="entry name" value="HTTM-like"/>
</dbReference>
<feature type="transmembrane region" description="Helical" evidence="5">
    <location>
        <begin position="213"/>
        <end position="234"/>
    </location>
</feature>
<accession>A0A1Z3NC14</accession>
<feature type="transmembrane region" description="Helical" evidence="5">
    <location>
        <begin position="30"/>
        <end position="50"/>
    </location>
</feature>
<comment type="subcellular location">
    <subcellularLocation>
        <location evidence="1">Endomembrane system</location>
        <topology evidence="1">Multi-pass membrane protein</topology>
    </subcellularLocation>
</comment>
<sequence>MELIQQLKEFYLKLHLEVKSLQALRFARRLVYAWAFINYAILATKAAYFYSSSAYIPAKDFDSLNLLEKSLNLLHWGPFADAYPMFLALILAATAFAFFEKAPRASAAVVYFLMMNLDNKAYVTLDGGNNLMHLVTFYLIFINTKETQSAFSITLTNLAALMIKIQVTLVYATAGLLKVMGPLWNKGVALYYTMGVSEYGNHEIFKTLANYPLLLAAMTLGTVLFQISLPYLIWQRNWRPYIVLMGTALHLSISLVMGLFMFGFAMCVSYFFFYEDGEKGLFGSLLKRVRV</sequence>
<keyword evidence="4 5" id="KW-0472">Membrane</keyword>
<reference evidence="7 8" key="1">
    <citation type="submission" date="2017-04" db="EMBL/GenBank/DDBJ databases">
        <title>Whole genome sequence of Bdellovibrio bacteriovorus strain SSB218315.</title>
        <authorList>
            <person name="Oyedara O."/>
            <person name="Rodriguez-Perez M.A."/>
        </authorList>
    </citation>
    <scope>NUCLEOTIDE SEQUENCE [LARGE SCALE GENOMIC DNA]</scope>
    <source>
        <strain evidence="7 8">SSB218315</strain>
    </source>
</reference>
<evidence type="ECO:0000256" key="1">
    <source>
        <dbReference type="ARBA" id="ARBA00004127"/>
    </source>
</evidence>
<dbReference type="OrthoDB" id="128729at2"/>
<dbReference type="PANTHER" id="PTHR39535">
    <property type="entry name" value="SPORULATION-DELAYING PROTEIN SDPB"/>
    <property type="match status" value="1"/>
</dbReference>
<gene>
    <name evidence="7" type="ORF">B9G79_16135</name>
</gene>
<dbReference type="GO" id="GO:0012505">
    <property type="term" value="C:endomembrane system"/>
    <property type="evidence" value="ECO:0007669"/>
    <property type="project" value="UniProtKB-SubCell"/>
</dbReference>
<dbReference type="PANTHER" id="PTHR39535:SF2">
    <property type="entry name" value="HTTM DOMAIN-CONTAINING PROTEIN"/>
    <property type="match status" value="1"/>
</dbReference>
<dbReference type="Proteomes" id="UP000197003">
    <property type="component" value="Chromosome"/>
</dbReference>
<keyword evidence="3 5" id="KW-1133">Transmembrane helix</keyword>
<evidence type="ECO:0000256" key="2">
    <source>
        <dbReference type="ARBA" id="ARBA00022692"/>
    </source>
</evidence>
<evidence type="ECO:0000259" key="6">
    <source>
        <dbReference type="SMART" id="SM00752"/>
    </source>
</evidence>
<evidence type="ECO:0000256" key="3">
    <source>
        <dbReference type="ARBA" id="ARBA00022989"/>
    </source>
</evidence>
<feature type="transmembrane region" description="Helical" evidence="5">
    <location>
        <begin position="155"/>
        <end position="177"/>
    </location>
</feature>
<feature type="transmembrane region" description="Helical" evidence="5">
    <location>
        <begin position="82"/>
        <end position="99"/>
    </location>
</feature>